<feature type="compositionally biased region" description="Basic and acidic residues" evidence="1">
    <location>
        <begin position="369"/>
        <end position="383"/>
    </location>
</feature>
<dbReference type="AlphaFoldDB" id="A0A9Q0AXX6"/>
<sequence length="423" mass="46771">MPAFQPPKMTYEKNKAWRRIAKPDFHDPKMIWGDYWRRFNTIAVPLLDEDAYFADIIAAAKHAENRGHLEELLAAKHEERRRDLDNFIRDIALSSITSQQHFLSTNTRDAALKIGQTGSMDSFIQFVCGVIFGWSRAEDKQLMRVTTAGDTSTVGNGPDARYDGDARDDISEDGGDPWEYENTFPPELCSSPGSDEQVDNPWSQTLQRGIICHDTDKTTSEHQSQPLSSMGAYDAKSVLLAGAKEEKEGDSVERSPESTNTSPKSPITPKSPSGLRPTSPRPTDGLSTVAATPLSKDSRSSTSPCPVQTTSPCTSRSSPELSYAQVVDKTSSPTRASMPTDSGDRKRAGRYARGGGGAIERCSTRKRSFAHESDGKTVDEEYHRRKRRVTTGDSPVRSSRPVFPAGTDARTSEWRYEDIGRRA</sequence>
<dbReference type="Proteomes" id="UP001056436">
    <property type="component" value="Unassembled WGS sequence"/>
</dbReference>
<feature type="region of interest" description="Disordered" evidence="1">
    <location>
        <begin position="244"/>
        <end position="410"/>
    </location>
</feature>
<dbReference type="EMBL" id="SDAQ01000176">
    <property type="protein sequence ID" value="KAI3531992.1"/>
    <property type="molecule type" value="Genomic_DNA"/>
</dbReference>
<feature type="compositionally biased region" description="Low complexity" evidence="1">
    <location>
        <begin position="258"/>
        <end position="273"/>
    </location>
</feature>
<feature type="compositionally biased region" description="Polar residues" evidence="1">
    <location>
        <begin position="300"/>
        <end position="320"/>
    </location>
</feature>
<proteinExistence type="predicted"/>
<organism evidence="2 3">
    <name type="scientific">Colletotrichum abscissum</name>
    <dbReference type="NCBI Taxonomy" id="1671311"/>
    <lineage>
        <taxon>Eukaryota</taxon>
        <taxon>Fungi</taxon>
        <taxon>Dikarya</taxon>
        <taxon>Ascomycota</taxon>
        <taxon>Pezizomycotina</taxon>
        <taxon>Sordariomycetes</taxon>
        <taxon>Hypocreomycetidae</taxon>
        <taxon>Glomerellales</taxon>
        <taxon>Glomerellaceae</taxon>
        <taxon>Colletotrichum</taxon>
        <taxon>Colletotrichum acutatum species complex</taxon>
    </lineage>
</organism>
<accession>A0A9Q0AXX6</accession>
<feature type="compositionally biased region" description="Basic and acidic residues" evidence="1">
    <location>
        <begin position="160"/>
        <end position="169"/>
    </location>
</feature>
<dbReference type="OrthoDB" id="4842920at2759"/>
<name>A0A9Q0AXX6_9PEZI</name>
<feature type="compositionally biased region" description="Polar residues" evidence="1">
    <location>
        <begin position="328"/>
        <end position="340"/>
    </location>
</feature>
<reference evidence="2" key="1">
    <citation type="submission" date="2019-01" db="EMBL/GenBank/DDBJ databases">
        <title>Colletotrichum abscissum LGMF1257.</title>
        <authorList>
            <person name="Baroncelli R."/>
        </authorList>
    </citation>
    <scope>NUCLEOTIDE SEQUENCE</scope>
    <source>
        <strain evidence="2">Ca142</strain>
    </source>
</reference>
<evidence type="ECO:0000313" key="2">
    <source>
        <dbReference type="EMBL" id="KAI3531992.1"/>
    </source>
</evidence>
<feature type="compositionally biased region" description="Acidic residues" evidence="1">
    <location>
        <begin position="170"/>
        <end position="179"/>
    </location>
</feature>
<keyword evidence="3" id="KW-1185">Reference proteome</keyword>
<protein>
    <submittedName>
        <fullName evidence="2">Uncharacterized protein</fullName>
    </submittedName>
</protein>
<comment type="caution">
    <text evidence="2">The sequence shown here is derived from an EMBL/GenBank/DDBJ whole genome shotgun (WGS) entry which is preliminary data.</text>
</comment>
<feature type="compositionally biased region" description="Basic and acidic residues" evidence="1">
    <location>
        <begin position="244"/>
        <end position="256"/>
    </location>
</feature>
<evidence type="ECO:0000313" key="3">
    <source>
        <dbReference type="Proteomes" id="UP001056436"/>
    </source>
</evidence>
<evidence type="ECO:0000256" key="1">
    <source>
        <dbReference type="SAM" id="MobiDB-lite"/>
    </source>
</evidence>
<gene>
    <name evidence="2" type="ORF">CABS02_14006</name>
</gene>
<feature type="region of interest" description="Disordered" evidence="1">
    <location>
        <begin position="149"/>
        <end position="201"/>
    </location>
</feature>